<keyword evidence="2" id="KW-0472">Membrane</keyword>
<evidence type="ECO:0000256" key="2">
    <source>
        <dbReference type="SAM" id="Phobius"/>
    </source>
</evidence>
<gene>
    <name evidence="3" type="ORF">GCM10018793_29690</name>
</gene>
<proteinExistence type="predicted"/>
<dbReference type="EMBL" id="BNCD01000007">
    <property type="protein sequence ID" value="GHH78648.1"/>
    <property type="molecule type" value="Genomic_DNA"/>
</dbReference>
<feature type="compositionally biased region" description="Low complexity" evidence="1">
    <location>
        <begin position="31"/>
        <end position="43"/>
    </location>
</feature>
<accession>A0A919G760</accession>
<keyword evidence="2" id="KW-1133">Transmembrane helix</keyword>
<reference evidence="3" key="1">
    <citation type="journal article" date="2014" name="Int. J. Syst. Evol. Microbiol.">
        <title>Complete genome sequence of Corynebacterium casei LMG S-19264T (=DSM 44701T), isolated from a smear-ripened cheese.</title>
        <authorList>
            <consortium name="US DOE Joint Genome Institute (JGI-PGF)"/>
            <person name="Walter F."/>
            <person name="Albersmeier A."/>
            <person name="Kalinowski J."/>
            <person name="Ruckert C."/>
        </authorList>
    </citation>
    <scope>NUCLEOTIDE SEQUENCE</scope>
    <source>
        <strain evidence="3">JCM 5069</strain>
    </source>
</reference>
<evidence type="ECO:0000313" key="3">
    <source>
        <dbReference type="EMBL" id="GHH78648.1"/>
    </source>
</evidence>
<keyword evidence="4" id="KW-1185">Reference proteome</keyword>
<protein>
    <submittedName>
        <fullName evidence="3">Uncharacterized protein</fullName>
    </submittedName>
</protein>
<dbReference type="Proteomes" id="UP000603708">
    <property type="component" value="Unassembled WGS sequence"/>
</dbReference>
<feature type="region of interest" description="Disordered" evidence="1">
    <location>
        <begin position="1"/>
        <end position="68"/>
    </location>
</feature>
<comment type="caution">
    <text evidence="3">The sequence shown here is derived from an EMBL/GenBank/DDBJ whole genome shotgun (WGS) entry which is preliminary data.</text>
</comment>
<evidence type="ECO:0000256" key="1">
    <source>
        <dbReference type="SAM" id="MobiDB-lite"/>
    </source>
</evidence>
<name>A0A919G760_9ACTN</name>
<organism evidence="3 4">
    <name type="scientific">Streptomyces sulfonofaciens</name>
    <dbReference type="NCBI Taxonomy" id="68272"/>
    <lineage>
        <taxon>Bacteria</taxon>
        <taxon>Bacillati</taxon>
        <taxon>Actinomycetota</taxon>
        <taxon>Actinomycetes</taxon>
        <taxon>Kitasatosporales</taxon>
        <taxon>Streptomycetaceae</taxon>
        <taxon>Streptomyces</taxon>
    </lineage>
</organism>
<sequence>MATEPAHDLTEDEEPSAQGLNHDFLRDHIQGAASADAAGGPAHESADEPAAPPPALIEDEPPSPTGLNTEHWLRISKQRHMNETRTRLATGLFWLVSVLAIVPSLALVFARWTHFTADAYRELGLVFTPVVALASAAFGFFFASDERNRDL</sequence>
<evidence type="ECO:0000313" key="4">
    <source>
        <dbReference type="Proteomes" id="UP000603708"/>
    </source>
</evidence>
<dbReference type="AlphaFoldDB" id="A0A919G760"/>
<feature type="transmembrane region" description="Helical" evidence="2">
    <location>
        <begin position="88"/>
        <end position="112"/>
    </location>
</feature>
<reference evidence="3" key="2">
    <citation type="submission" date="2020-09" db="EMBL/GenBank/DDBJ databases">
        <authorList>
            <person name="Sun Q."/>
            <person name="Ohkuma M."/>
        </authorList>
    </citation>
    <scope>NUCLEOTIDE SEQUENCE</scope>
    <source>
        <strain evidence="3">JCM 5069</strain>
    </source>
</reference>
<keyword evidence="2" id="KW-0812">Transmembrane</keyword>
<dbReference type="RefSeq" id="WP_189931996.1">
    <property type="nucleotide sequence ID" value="NZ_BNCD01000007.1"/>
</dbReference>
<feature type="transmembrane region" description="Helical" evidence="2">
    <location>
        <begin position="124"/>
        <end position="143"/>
    </location>
</feature>